<keyword evidence="7" id="KW-0175">Coiled coil</keyword>
<evidence type="ECO:0000313" key="10">
    <source>
        <dbReference type="EMBL" id="KAK1940231.1"/>
    </source>
</evidence>
<feature type="transmembrane region" description="Helical" evidence="8">
    <location>
        <begin position="192"/>
        <end position="215"/>
    </location>
</feature>
<keyword evidence="6 8" id="KW-0472">Membrane</keyword>
<evidence type="ECO:0000256" key="2">
    <source>
        <dbReference type="ARBA" id="ARBA00022448"/>
    </source>
</evidence>
<sequence>MALYQCEDELDRLILQLKTSLHKFENLDEEQQNDRYNEALLLIERAKVAEINYQQEIEGLKVQTKQSHLVRLAEKQQKVKELKERLNKLGAVVELNEQNRVEKLKDSGKLTHTQKLVAWGDDIQDKTQNSLNRIKTLTVTSEKIGAEVTQDIERQTESLNRVKATINAVDENVIHANATLKQIAKSVLREKFIQVLIVLIILLIIGIVLLIVYGAKRSK</sequence>
<dbReference type="Proteomes" id="UP001195914">
    <property type="component" value="Unassembled WGS sequence"/>
</dbReference>
<dbReference type="GO" id="GO:0005789">
    <property type="term" value="C:endoplasmic reticulum membrane"/>
    <property type="evidence" value="ECO:0007669"/>
    <property type="project" value="TreeGrafter"/>
</dbReference>
<dbReference type="GO" id="GO:0000149">
    <property type="term" value="F:SNARE binding"/>
    <property type="evidence" value="ECO:0007669"/>
    <property type="project" value="TreeGrafter"/>
</dbReference>
<feature type="domain" description="T-SNARE coiled-coil homology" evidence="9">
    <location>
        <begin position="121"/>
        <end position="183"/>
    </location>
</feature>
<dbReference type="GO" id="GO:0012507">
    <property type="term" value="C:ER to Golgi transport vesicle membrane"/>
    <property type="evidence" value="ECO:0007669"/>
    <property type="project" value="TreeGrafter"/>
</dbReference>
<evidence type="ECO:0000256" key="3">
    <source>
        <dbReference type="ARBA" id="ARBA00022692"/>
    </source>
</evidence>
<keyword evidence="2" id="KW-0813">Transport</keyword>
<dbReference type="PROSITE" id="PS50192">
    <property type="entry name" value="T_SNARE"/>
    <property type="match status" value="1"/>
</dbReference>
<dbReference type="InterPro" id="IPR000727">
    <property type="entry name" value="T_SNARE_dom"/>
</dbReference>
<protein>
    <recommendedName>
        <fullName evidence="9">t-SNARE coiled-coil homology domain-containing protein</fullName>
    </recommendedName>
</protein>
<evidence type="ECO:0000256" key="8">
    <source>
        <dbReference type="SAM" id="Phobius"/>
    </source>
</evidence>
<feature type="coiled-coil region" evidence="7">
    <location>
        <begin position="65"/>
        <end position="99"/>
    </location>
</feature>
<dbReference type="GO" id="GO:0006906">
    <property type="term" value="P:vesicle fusion"/>
    <property type="evidence" value="ECO:0007669"/>
    <property type="project" value="TreeGrafter"/>
</dbReference>
<evidence type="ECO:0000256" key="1">
    <source>
        <dbReference type="ARBA" id="ARBA00004211"/>
    </source>
</evidence>
<proteinExistence type="predicted"/>
<comment type="caution">
    <text evidence="10">The sequence shown here is derived from an EMBL/GenBank/DDBJ whole genome shotgun (WGS) entry which is preliminary data.</text>
</comment>
<evidence type="ECO:0000256" key="4">
    <source>
        <dbReference type="ARBA" id="ARBA00022927"/>
    </source>
</evidence>
<dbReference type="PANTHER" id="PTHR21230">
    <property type="entry name" value="VESICLE TRANSPORT V-SNARE PROTEIN VTI1-RELATED"/>
    <property type="match status" value="1"/>
</dbReference>
<evidence type="ECO:0000256" key="5">
    <source>
        <dbReference type="ARBA" id="ARBA00022989"/>
    </source>
</evidence>
<dbReference type="GO" id="GO:0005484">
    <property type="term" value="F:SNAP receptor activity"/>
    <property type="evidence" value="ECO:0007669"/>
    <property type="project" value="TreeGrafter"/>
</dbReference>
<dbReference type="GO" id="GO:0005794">
    <property type="term" value="C:Golgi apparatus"/>
    <property type="evidence" value="ECO:0007669"/>
    <property type="project" value="TreeGrafter"/>
</dbReference>
<reference evidence="10" key="2">
    <citation type="submission" date="2021-05" db="EMBL/GenBank/DDBJ databases">
        <authorList>
            <person name="Pain A."/>
        </authorList>
    </citation>
    <scope>NUCLEOTIDE SEQUENCE</scope>
    <source>
        <strain evidence="10">1802A</strain>
    </source>
</reference>
<organism evidence="10 11">
    <name type="scientific">Babesia divergens</name>
    <dbReference type="NCBI Taxonomy" id="32595"/>
    <lineage>
        <taxon>Eukaryota</taxon>
        <taxon>Sar</taxon>
        <taxon>Alveolata</taxon>
        <taxon>Apicomplexa</taxon>
        <taxon>Aconoidasida</taxon>
        <taxon>Piroplasmida</taxon>
        <taxon>Babesiidae</taxon>
        <taxon>Babesia</taxon>
    </lineage>
</organism>
<keyword evidence="11" id="KW-1185">Reference proteome</keyword>
<evidence type="ECO:0000313" key="11">
    <source>
        <dbReference type="Proteomes" id="UP001195914"/>
    </source>
</evidence>
<name>A0AAD9GLE8_BABDI</name>
<comment type="subcellular location">
    <subcellularLocation>
        <location evidence="1">Membrane</location>
        <topology evidence="1">Single-pass type IV membrane protein</topology>
    </subcellularLocation>
</comment>
<dbReference type="GO" id="GO:0031201">
    <property type="term" value="C:SNARE complex"/>
    <property type="evidence" value="ECO:0007669"/>
    <property type="project" value="TreeGrafter"/>
</dbReference>
<keyword evidence="3 8" id="KW-0812">Transmembrane</keyword>
<dbReference type="PANTHER" id="PTHR21230:SF79">
    <property type="entry name" value="T-SNARE COILED-COIL HOMOLOGY DOMAIN-CONTAINING PROTEIN"/>
    <property type="match status" value="1"/>
</dbReference>
<dbReference type="SUPFAM" id="SSF58038">
    <property type="entry name" value="SNARE fusion complex"/>
    <property type="match status" value="1"/>
</dbReference>
<reference evidence="10" key="1">
    <citation type="journal article" date="2014" name="Nucleic Acids Res.">
        <title>The evolutionary dynamics of variant antigen genes in Babesia reveal a history of genomic innovation underlying host-parasite interaction.</title>
        <authorList>
            <person name="Jackson A.P."/>
            <person name="Otto T.D."/>
            <person name="Darby A."/>
            <person name="Ramaprasad A."/>
            <person name="Xia D."/>
            <person name="Echaide I.E."/>
            <person name="Farber M."/>
            <person name="Gahlot S."/>
            <person name="Gamble J."/>
            <person name="Gupta D."/>
            <person name="Gupta Y."/>
            <person name="Jackson L."/>
            <person name="Malandrin L."/>
            <person name="Malas T.B."/>
            <person name="Moussa E."/>
            <person name="Nair M."/>
            <person name="Reid A.J."/>
            <person name="Sanders M."/>
            <person name="Sharma J."/>
            <person name="Tracey A."/>
            <person name="Quail M.A."/>
            <person name="Weir W."/>
            <person name="Wastling J.M."/>
            <person name="Hall N."/>
            <person name="Willadsen P."/>
            <person name="Lingelbach K."/>
            <person name="Shiels B."/>
            <person name="Tait A."/>
            <person name="Berriman M."/>
            <person name="Allred D.R."/>
            <person name="Pain A."/>
        </authorList>
    </citation>
    <scope>NUCLEOTIDE SEQUENCE</scope>
    <source>
        <strain evidence="10">1802A</strain>
    </source>
</reference>
<accession>A0AAD9GLE8</accession>
<evidence type="ECO:0000259" key="9">
    <source>
        <dbReference type="PROSITE" id="PS50192"/>
    </source>
</evidence>
<dbReference type="AlphaFoldDB" id="A0AAD9GLE8"/>
<gene>
    <name evidence="10" type="ORF">X943_000393</name>
</gene>
<dbReference type="Gene3D" id="1.20.5.110">
    <property type="match status" value="1"/>
</dbReference>
<keyword evidence="4" id="KW-0653">Protein transport</keyword>
<evidence type="ECO:0000256" key="7">
    <source>
        <dbReference type="SAM" id="Coils"/>
    </source>
</evidence>
<keyword evidence="5 8" id="KW-1133">Transmembrane helix</keyword>
<dbReference type="GO" id="GO:0015031">
    <property type="term" value="P:protein transport"/>
    <property type="evidence" value="ECO:0007669"/>
    <property type="project" value="UniProtKB-KW"/>
</dbReference>
<evidence type="ECO:0000256" key="6">
    <source>
        <dbReference type="ARBA" id="ARBA00023136"/>
    </source>
</evidence>
<dbReference type="EMBL" id="JAHBMH010000003">
    <property type="protein sequence ID" value="KAK1940231.1"/>
    <property type="molecule type" value="Genomic_DNA"/>
</dbReference>
<dbReference type="GO" id="GO:0031902">
    <property type="term" value="C:late endosome membrane"/>
    <property type="evidence" value="ECO:0007669"/>
    <property type="project" value="TreeGrafter"/>
</dbReference>